<accession>A0A177M7D2</accession>
<evidence type="ECO:0000313" key="4">
    <source>
        <dbReference type="EMBL" id="OAI00950.1"/>
    </source>
</evidence>
<dbReference type="GO" id="GO:0016787">
    <property type="term" value="F:hydrolase activity"/>
    <property type="evidence" value="ECO:0007669"/>
    <property type="project" value="UniProtKB-KW"/>
</dbReference>
<evidence type="ECO:0000256" key="1">
    <source>
        <dbReference type="ARBA" id="ARBA00022729"/>
    </source>
</evidence>
<comment type="caution">
    <text evidence="4">The sequence shown here is derived from an EMBL/GenBank/DDBJ whole genome shotgun (WGS) entry which is preliminary data.</text>
</comment>
<reference evidence="6" key="2">
    <citation type="submission" date="2016-03" db="EMBL/GenBank/DDBJ databases">
        <authorList>
            <person name="Heylen K."/>
            <person name="De Vos P."/>
            <person name="Vekeman B."/>
        </authorList>
    </citation>
    <scope>NUCLEOTIDE SEQUENCE [LARGE SCALE GENOMIC DNA]</scope>
    <source>
        <strain evidence="6">R-45371</strain>
    </source>
</reference>
<dbReference type="RefSeq" id="WP_064009718.1">
    <property type="nucleotide sequence ID" value="NZ_LUUG01000094.1"/>
</dbReference>
<proteinExistence type="predicted"/>
<dbReference type="EMBL" id="LUUG01000094">
    <property type="protein sequence ID" value="OAI00950.1"/>
    <property type="molecule type" value="Genomic_DNA"/>
</dbReference>
<evidence type="ECO:0000256" key="2">
    <source>
        <dbReference type="ARBA" id="ARBA00022801"/>
    </source>
</evidence>
<dbReference type="Proteomes" id="UP000077763">
    <property type="component" value="Unassembled WGS sequence"/>
</dbReference>
<dbReference type="PANTHER" id="PTHR43037">
    <property type="entry name" value="UNNAMED PRODUCT-RELATED"/>
    <property type="match status" value="1"/>
</dbReference>
<dbReference type="Gene3D" id="3.40.50.1820">
    <property type="entry name" value="alpha/beta hydrolase"/>
    <property type="match status" value="1"/>
</dbReference>
<reference evidence="4 7" key="1">
    <citation type="submission" date="2016-03" db="EMBL/GenBank/DDBJ databases">
        <authorList>
            <person name="Ploux O."/>
        </authorList>
    </citation>
    <scope>NUCLEOTIDE SEQUENCE [LARGE SCALE GENOMIC DNA]</scope>
    <source>
        <strain evidence="4 7">R-45363</strain>
        <strain evidence="5">R-45371</strain>
    </source>
</reference>
<dbReference type="InterPro" id="IPR029058">
    <property type="entry name" value="AB_hydrolase_fold"/>
</dbReference>
<feature type="region of interest" description="Disordered" evidence="3">
    <location>
        <begin position="50"/>
        <end position="71"/>
    </location>
</feature>
<evidence type="ECO:0000313" key="6">
    <source>
        <dbReference type="Proteomes" id="UP000077763"/>
    </source>
</evidence>
<evidence type="ECO:0000313" key="7">
    <source>
        <dbReference type="Proteomes" id="UP000078090"/>
    </source>
</evidence>
<dbReference type="PANTHER" id="PTHR43037:SF5">
    <property type="entry name" value="FERULOYL ESTERASE"/>
    <property type="match status" value="1"/>
</dbReference>
<dbReference type="AlphaFoldDB" id="A0A177M7D2"/>
<protein>
    <submittedName>
        <fullName evidence="4">Poly(3-hydroxybutyrate) depolymerase</fullName>
    </submittedName>
</protein>
<dbReference type="EMBL" id="LUUH01000029">
    <property type="protein sequence ID" value="OAI07203.1"/>
    <property type="molecule type" value="Genomic_DNA"/>
</dbReference>
<dbReference type="SUPFAM" id="SSF53474">
    <property type="entry name" value="alpha/beta-Hydrolases"/>
    <property type="match status" value="1"/>
</dbReference>
<name>A0A177M7D2_METMH</name>
<sequence length="298" mass="32571">MNINQLKSFLLEGNKWWKVLFGLPVVAVIFMLGLDHSGDSVELGQASYHPQMHKDRCQPDQLKGDSGASYGESTENGIKYNVRTPLNYDPSIAHPLLLVFSPAGSNRAKTEKTTGLTLPATRAGFIVAYADHPELSPSTTVELGTIPHLMAKKWCIDEKQVYITGHSDGGTSAMALAFMTGTRHIPHAIAPSAAGITYEDLRDRKCPEPLSVMIMHSSKDRLFPGFGQQSAGWWASCNKCDPIPDKQGDGCISYSGCANGVKTLYCEGDQPHSQWPQLDTQVIDFFITSESVDRVGKL</sequence>
<organism evidence="4 7">
    <name type="scientific">Methylomonas methanica</name>
    <dbReference type="NCBI Taxonomy" id="421"/>
    <lineage>
        <taxon>Bacteria</taxon>
        <taxon>Pseudomonadati</taxon>
        <taxon>Pseudomonadota</taxon>
        <taxon>Gammaproteobacteria</taxon>
        <taxon>Methylococcales</taxon>
        <taxon>Methylococcaceae</taxon>
        <taxon>Methylomonas</taxon>
    </lineage>
</organism>
<dbReference type="Proteomes" id="UP000078090">
    <property type="component" value="Unassembled WGS sequence"/>
</dbReference>
<dbReference type="OrthoDB" id="9764953at2"/>
<keyword evidence="2" id="KW-0378">Hydrolase</keyword>
<gene>
    <name evidence="4" type="ORF">A1332_18095</name>
    <name evidence="5" type="ORF">A1353_07555</name>
</gene>
<evidence type="ECO:0000256" key="3">
    <source>
        <dbReference type="SAM" id="MobiDB-lite"/>
    </source>
</evidence>
<evidence type="ECO:0000313" key="5">
    <source>
        <dbReference type="EMBL" id="OAI07203.1"/>
    </source>
</evidence>
<keyword evidence="1" id="KW-0732">Signal</keyword>
<dbReference type="InterPro" id="IPR050955">
    <property type="entry name" value="Plant_Biomass_Hydrol_Est"/>
</dbReference>